<gene>
    <name evidence="2" type="ORF">PGLA1383_LOCUS57302</name>
</gene>
<dbReference type="EMBL" id="CAJNNV010033225">
    <property type="protein sequence ID" value="CAE8642912.1"/>
    <property type="molecule type" value="Genomic_DNA"/>
</dbReference>
<sequence length="147" mass="16199">MSKDLFHTDIHASNIPGRSIDLIICIFVFEHLRRPWQALGELWRILAFGGQVLWVVPFWQEMHNVPGDYFRFTGQGARSMAEDAGFQIAKFATLGAGGTVDAGRTTLTGAWLLGSETLFQRGSVRPSVIAMLLDKKTVGTGNPEPPL</sequence>
<dbReference type="AlphaFoldDB" id="A0A813HWK4"/>
<organism evidence="2 3">
    <name type="scientific">Polarella glacialis</name>
    <name type="common">Dinoflagellate</name>
    <dbReference type="NCBI Taxonomy" id="89957"/>
    <lineage>
        <taxon>Eukaryota</taxon>
        <taxon>Sar</taxon>
        <taxon>Alveolata</taxon>
        <taxon>Dinophyceae</taxon>
        <taxon>Suessiales</taxon>
        <taxon>Suessiaceae</taxon>
        <taxon>Polarella</taxon>
    </lineage>
</organism>
<evidence type="ECO:0000259" key="1">
    <source>
        <dbReference type="Pfam" id="PF08241"/>
    </source>
</evidence>
<dbReference type="InterPro" id="IPR029063">
    <property type="entry name" value="SAM-dependent_MTases_sf"/>
</dbReference>
<dbReference type="InterPro" id="IPR013216">
    <property type="entry name" value="Methyltransf_11"/>
</dbReference>
<reference evidence="2" key="1">
    <citation type="submission" date="2021-02" db="EMBL/GenBank/DDBJ databases">
        <authorList>
            <person name="Dougan E. K."/>
            <person name="Rhodes N."/>
            <person name="Thang M."/>
            <person name="Chan C."/>
        </authorList>
    </citation>
    <scope>NUCLEOTIDE SEQUENCE</scope>
</reference>
<accession>A0A813HWK4</accession>
<keyword evidence="3" id="KW-1185">Reference proteome</keyword>
<feature type="domain" description="Methyltransferase type 11" evidence="1">
    <location>
        <begin position="6"/>
        <end position="52"/>
    </location>
</feature>
<dbReference type="Gene3D" id="3.40.50.150">
    <property type="entry name" value="Vaccinia Virus protein VP39"/>
    <property type="match status" value="1"/>
</dbReference>
<dbReference type="Proteomes" id="UP000654075">
    <property type="component" value="Unassembled WGS sequence"/>
</dbReference>
<dbReference type="GO" id="GO:0008757">
    <property type="term" value="F:S-adenosylmethionine-dependent methyltransferase activity"/>
    <property type="evidence" value="ECO:0007669"/>
    <property type="project" value="InterPro"/>
</dbReference>
<name>A0A813HWK4_POLGL</name>
<dbReference type="Pfam" id="PF08241">
    <property type="entry name" value="Methyltransf_11"/>
    <property type="match status" value="1"/>
</dbReference>
<dbReference type="SUPFAM" id="SSF53335">
    <property type="entry name" value="S-adenosyl-L-methionine-dependent methyltransferases"/>
    <property type="match status" value="1"/>
</dbReference>
<evidence type="ECO:0000313" key="3">
    <source>
        <dbReference type="Proteomes" id="UP000654075"/>
    </source>
</evidence>
<comment type="caution">
    <text evidence="2">The sequence shown here is derived from an EMBL/GenBank/DDBJ whole genome shotgun (WGS) entry which is preliminary data.</text>
</comment>
<proteinExistence type="predicted"/>
<evidence type="ECO:0000313" key="2">
    <source>
        <dbReference type="EMBL" id="CAE8642912.1"/>
    </source>
</evidence>
<protein>
    <recommendedName>
        <fullName evidence="1">Methyltransferase type 11 domain-containing protein</fullName>
    </recommendedName>
</protein>